<dbReference type="RefSeq" id="WP_195172629.1">
    <property type="nucleotide sequence ID" value="NZ_CP062983.1"/>
</dbReference>
<protein>
    <submittedName>
        <fullName evidence="3">Pilus assembly protein</fullName>
    </submittedName>
</protein>
<proteinExistence type="predicted"/>
<feature type="domain" description="TadE-like" evidence="2">
    <location>
        <begin position="13"/>
        <end position="54"/>
    </location>
</feature>
<organism evidence="3 4">
    <name type="scientific">Phototrophicus methaneseepsis</name>
    <dbReference type="NCBI Taxonomy" id="2710758"/>
    <lineage>
        <taxon>Bacteria</taxon>
        <taxon>Bacillati</taxon>
        <taxon>Chloroflexota</taxon>
        <taxon>Candidatus Thermofontia</taxon>
        <taxon>Phototrophicales</taxon>
        <taxon>Phototrophicaceae</taxon>
        <taxon>Phototrophicus</taxon>
    </lineage>
</organism>
<evidence type="ECO:0000256" key="1">
    <source>
        <dbReference type="SAM" id="Phobius"/>
    </source>
</evidence>
<sequence>MKKSLRHHQLESGQSLVEFSVLSILVLIILVGLLDLGRVYFLHIALEDGAGEAALYLSINPGCRNASDLPDPSNPTFCADPNNAEYRARTSSGGQLAWDEALIVVERPREYGVGDPIEVTIEYPFRFLLPLIPAISGVNPFPLRGHATQIILTEVTGEVQQ</sequence>
<keyword evidence="1" id="KW-0812">Transmembrane</keyword>
<dbReference type="AlphaFoldDB" id="A0A7S8ECS9"/>
<dbReference type="InterPro" id="IPR012495">
    <property type="entry name" value="TadE-like_dom"/>
</dbReference>
<name>A0A7S8ECS9_9CHLR</name>
<keyword evidence="1" id="KW-0472">Membrane</keyword>
<dbReference type="Proteomes" id="UP000594468">
    <property type="component" value="Chromosome"/>
</dbReference>
<evidence type="ECO:0000313" key="3">
    <source>
        <dbReference type="EMBL" id="QPC84566.1"/>
    </source>
</evidence>
<keyword evidence="1" id="KW-1133">Transmembrane helix</keyword>
<evidence type="ECO:0000313" key="4">
    <source>
        <dbReference type="Proteomes" id="UP000594468"/>
    </source>
</evidence>
<reference evidence="3 4" key="1">
    <citation type="submission" date="2020-02" db="EMBL/GenBank/DDBJ databases">
        <authorList>
            <person name="Zheng R.K."/>
            <person name="Sun C.M."/>
        </authorList>
    </citation>
    <scope>NUCLEOTIDE SEQUENCE [LARGE SCALE GENOMIC DNA]</scope>
    <source>
        <strain evidence="4">rifampicinis</strain>
    </source>
</reference>
<dbReference type="Pfam" id="PF07811">
    <property type="entry name" value="TadE"/>
    <property type="match status" value="1"/>
</dbReference>
<gene>
    <name evidence="3" type="ORF">G4Y79_09370</name>
</gene>
<keyword evidence="4" id="KW-1185">Reference proteome</keyword>
<evidence type="ECO:0000259" key="2">
    <source>
        <dbReference type="Pfam" id="PF07811"/>
    </source>
</evidence>
<feature type="transmembrane region" description="Helical" evidence="1">
    <location>
        <begin position="21"/>
        <end position="41"/>
    </location>
</feature>
<dbReference type="KEGG" id="pmet:G4Y79_09370"/>
<accession>A0A7S8ECS9</accession>
<dbReference type="EMBL" id="CP062983">
    <property type="protein sequence ID" value="QPC84566.1"/>
    <property type="molecule type" value="Genomic_DNA"/>
</dbReference>